<keyword evidence="3" id="KW-1185">Reference proteome</keyword>
<feature type="region of interest" description="Disordered" evidence="1">
    <location>
        <begin position="257"/>
        <end position="328"/>
    </location>
</feature>
<accession>A0AAE0FE20</accession>
<organism evidence="2 3">
    <name type="scientific">Cymbomonas tetramitiformis</name>
    <dbReference type="NCBI Taxonomy" id="36881"/>
    <lineage>
        <taxon>Eukaryota</taxon>
        <taxon>Viridiplantae</taxon>
        <taxon>Chlorophyta</taxon>
        <taxon>Pyramimonadophyceae</taxon>
        <taxon>Pyramimonadales</taxon>
        <taxon>Pyramimonadaceae</taxon>
        <taxon>Cymbomonas</taxon>
    </lineage>
</organism>
<evidence type="ECO:0000313" key="3">
    <source>
        <dbReference type="Proteomes" id="UP001190700"/>
    </source>
</evidence>
<proteinExistence type="predicted"/>
<dbReference type="EMBL" id="LGRX02019818">
    <property type="protein sequence ID" value="KAK3258112.1"/>
    <property type="molecule type" value="Genomic_DNA"/>
</dbReference>
<evidence type="ECO:0000313" key="2">
    <source>
        <dbReference type="EMBL" id="KAK3258112.1"/>
    </source>
</evidence>
<feature type="compositionally biased region" description="Polar residues" evidence="1">
    <location>
        <begin position="28"/>
        <end position="40"/>
    </location>
</feature>
<feature type="region of interest" description="Disordered" evidence="1">
    <location>
        <begin position="28"/>
        <end position="47"/>
    </location>
</feature>
<dbReference type="Proteomes" id="UP001190700">
    <property type="component" value="Unassembled WGS sequence"/>
</dbReference>
<gene>
    <name evidence="2" type="ORF">CYMTET_32829</name>
</gene>
<dbReference type="AlphaFoldDB" id="A0AAE0FE20"/>
<sequence>MPRFGYAGTNTEHAHRHMAARVVSCGNNNVDEGSGWSQVGASDEESETLAFSQRSSFDSLDVAALADGLKVVKRTSSAGTPERLAPESVSQSPTESSAGKLDGQREDFTALVDDLGHALGPPSQSPVPIITHGMTAPPMATQLSHMHNSSTEASPPVSSMAHRGYMSMDVSSYSRGHGARSPPEWTAIAPSVKPAGLPPVAPHMRHMVAGPSPFRQSPSGLHPMYPVQLEERLRAQASATSTPHLTGVAGAWNRLELTPESPDESSGNTSPLSTESTPLANFYHPPTTDISTLPKDGLQAARSGWQAGKRAASMEVRSPTYSRGYPGW</sequence>
<feature type="compositionally biased region" description="Polar residues" evidence="1">
    <location>
        <begin position="88"/>
        <end position="97"/>
    </location>
</feature>
<comment type="caution">
    <text evidence="2">The sequence shown here is derived from an EMBL/GenBank/DDBJ whole genome shotgun (WGS) entry which is preliminary data.</text>
</comment>
<protein>
    <submittedName>
        <fullName evidence="2">Uncharacterized protein</fullName>
    </submittedName>
</protein>
<feature type="region of interest" description="Disordered" evidence="1">
    <location>
        <begin position="77"/>
        <end position="104"/>
    </location>
</feature>
<evidence type="ECO:0000256" key="1">
    <source>
        <dbReference type="SAM" id="MobiDB-lite"/>
    </source>
</evidence>
<feature type="compositionally biased region" description="Polar residues" evidence="1">
    <location>
        <begin position="264"/>
        <end position="279"/>
    </location>
</feature>
<name>A0AAE0FE20_9CHLO</name>
<reference evidence="2 3" key="1">
    <citation type="journal article" date="2015" name="Genome Biol. Evol.">
        <title>Comparative Genomics of a Bacterivorous Green Alga Reveals Evolutionary Causalities and Consequences of Phago-Mixotrophic Mode of Nutrition.</title>
        <authorList>
            <person name="Burns J.A."/>
            <person name="Paasch A."/>
            <person name="Narechania A."/>
            <person name="Kim E."/>
        </authorList>
    </citation>
    <scope>NUCLEOTIDE SEQUENCE [LARGE SCALE GENOMIC DNA]</scope>
    <source>
        <strain evidence="2 3">PLY_AMNH</strain>
    </source>
</reference>